<protein>
    <recommendedName>
        <fullName evidence="4">DNA recombination and repair protein Rad51-like C-terminal domain-containing protein</fullName>
    </recommendedName>
</protein>
<dbReference type="GO" id="GO:0005657">
    <property type="term" value="C:replication fork"/>
    <property type="evidence" value="ECO:0007669"/>
    <property type="project" value="InterPro"/>
</dbReference>
<evidence type="ECO:0000313" key="3">
    <source>
        <dbReference type="RefSeq" id="XP_033462659.1"/>
    </source>
</evidence>
<dbReference type="GO" id="GO:0033063">
    <property type="term" value="C:Rad51B-Rad51C-Rad51D-XRCC2 complex"/>
    <property type="evidence" value="ECO:0007669"/>
    <property type="project" value="InterPro"/>
</dbReference>
<dbReference type="RefSeq" id="XP_033462659.1">
    <property type="nucleotide sequence ID" value="XM_033599311.1"/>
</dbReference>
<organism evidence="3">
    <name type="scientific">Dissoconium aciculare CBS 342.82</name>
    <dbReference type="NCBI Taxonomy" id="1314786"/>
    <lineage>
        <taxon>Eukaryota</taxon>
        <taxon>Fungi</taxon>
        <taxon>Dikarya</taxon>
        <taxon>Ascomycota</taxon>
        <taxon>Pezizomycotina</taxon>
        <taxon>Dothideomycetes</taxon>
        <taxon>Dothideomycetidae</taxon>
        <taxon>Mycosphaerellales</taxon>
        <taxon>Dissoconiaceae</taxon>
        <taxon>Dissoconium</taxon>
    </lineage>
</organism>
<name>A0A6J3MCL6_9PEZI</name>
<dbReference type="SUPFAM" id="SSF52540">
    <property type="entry name" value="P-loop containing nucleoside triphosphate hydrolases"/>
    <property type="match status" value="1"/>
</dbReference>
<proteinExistence type="predicted"/>
<dbReference type="GO" id="GO:0000400">
    <property type="term" value="F:four-way junction DNA binding"/>
    <property type="evidence" value="ECO:0007669"/>
    <property type="project" value="TreeGrafter"/>
</dbReference>
<dbReference type="InterPro" id="IPR027417">
    <property type="entry name" value="P-loop_NTPase"/>
</dbReference>
<accession>A0A6J3MCL6</accession>
<dbReference type="PANTHER" id="PTHR46644">
    <property type="entry name" value="DNA REPAIR PROTEIN XRCC2"/>
    <property type="match status" value="1"/>
</dbReference>
<evidence type="ECO:0000313" key="2">
    <source>
        <dbReference type="Proteomes" id="UP000504637"/>
    </source>
</evidence>
<dbReference type="PANTHER" id="PTHR46644:SF2">
    <property type="entry name" value="DNA REPAIR PROTEIN XRCC2"/>
    <property type="match status" value="1"/>
</dbReference>
<dbReference type="Proteomes" id="UP000504637">
    <property type="component" value="Unplaced"/>
</dbReference>
<dbReference type="Gene3D" id="3.40.50.300">
    <property type="entry name" value="P-loop containing nucleotide triphosphate hydrolases"/>
    <property type="match status" value="1"/>
</dbReference>
<reference evidence="3" key="2">
    <citation type="submission" date="2020-04" db="EMBL/GenBank/DDBJ databases">
        <authorList>
            <consortium name="NCBI Genome Project"/>
        </authorList>
    </citation>
    <scope>NUCLEOTIDE SEQUENCE</scope>
    <source>
        <strain evidence="3">CBS 342.82</strain>
    </source>
</reference>
<dbReference type="InterPro" id="IPR030547">
    <property type="entry name" value="XRCC2"/>
</dbReference>
<evidence type="ECO:0008006" key="4">
    <source>
        <dbReference type="Google" id="ProtNLM"/>
    </source>
</evidence>
<dbReference type="AlphaFoldDB" id="A0A6J3MCL6"/>
<evidence type="ECO:0000256" key="1">
    <source>
        <dbReference type="SAM" id="MobiDB-lite"/>
    </source>
</evidence>
<dbReference type="GeneID" id="54357110"/>
<feature type="region of interest" description="Disordered" evidence="1">
    <location>
        <begin position="236"/>
        <end position="259"/>
    </location>
</feature>
<reference evidence="3" key="1">
    <citation type="submission" date="2020-01" db="EMBL/GenBank/DDBJ databases">
        <authorList>
            <consortium name="DOE Joint Genome Institute"/>
            <person name="Haridas S."/>
            <person name="Albert R."/>
            <person name="Binder M."/>
            <person name="Bloem J."/>
            <person name="Labutti K."/>
            <person name="Salamov A."/>
            <person name="Andreopoulos B."/>
            <person name="Baker S.E."/>
            <person name="Barry K."/>
            <person name="Bills G."/>
            <person name="Bluhm B.H."/>
            <person name="Cannon C."/>
            <person name="Castanera R."/>
            <person name="Culley D.E."/>
            <person name="Daum C."/>
            <person name="Ezra D."/>
            <person name="Gonzalez J.B."/>
            <person name="Henrissat B."/>
            <person name="Kuo A."/>
            <person name="Liang C."/>
            <person name="Lipzen A."/>
            <person name="Lutzoni F."/>
            <person name="Magnuson J."/>
            <person name="Mondo S."/>
            <person name="Nolan M."/>
            <person name="Ohm R."/>
            <person name="Pangilinan J."/>
            <person name="Park H.-J."/>
            <person name="Ramirez L."/>
            <person name="Alfaro M."/>
            <person name="Sun H."/>
            <person name="Tritt A."/>
            <person name="Yoshinaga Y."/>
            <person name="Zwiers L.-H."/>
            <person name="Turgeon B.G."/>
            <person name="Goodwin S.B."/>
            <person name="Spatafora J.W."/>
            <person name="Crous P.W."/>
            <person name="Grigoriev I.V."/>
        </authorList>
    </citation>
    <scope>NUCLEOTIDE SEQUENCE</scope>
    <source>
        <strain evidence="3">CBS 342.82</strain>
    </source>
</reference>
<dbReference type="CDD" id="cd19490">
    <property type="entry name" value="XRCC2"/>
    <property type="match status" value="1"/>
</dbReference>
<gene>
    <name evidence="3" type="ORF">K489DRAFT_163265</name>
</gene>
<dbReference type="GO" id="GO:0005815">
    <property type="term" value="C:microtubule organizing center"/>
    <property type="evidence" value="ECO:0007669"/>
    <property type="project" value="TreeGrafter"/>
</dbReference>
<reference evidence="3" key="3">
    <citation type="submission" date="2025-08" db="UniProtKB">
        <authorList>
            <consortium name="RefSeq"/>
        </authorList>
    </citation>
    <scope>IDENTIFICATION</scope>
    <source>
        <strain evidence="3">CBS 342.82</strain>
    </source>
</reference>
<dbReference type="OrthoDB" id="420422at2759"/>
<sequence length="352" mass="38622">MRSKRSVWTRDINALQHDASWFGWPALNNVIRSAFDCRRPPANSRSSTSFVLELMSLAPGGGKTHILYHLTAKAVLCKDHGGAHACVVIVDLDGKFSISRLASQIRHEISQASSSSSSANSHLDIDQVILAALDHVHILRPETLSSTTATVRSIPSYLFNARAHRSFDRELAFVALDSLSAFYWQNRSETEHADLLSSTTAGMRPVQQHPANYAQLAGATQSLMKALQCPIVITTRHQGPPKKPRNPGEQAPEPFSFRSPLPPPWGTLPVLRLVTNRVAVRKVAAFATLADAQREAQNRQAVVEQGRFECFVNEHGLEESTAAKMRALNTTLGFFVRGEGLTFVEAPAKGET</sequence>
<dbReference type="GO" id="GO:0000724">
    <property type="term" value="P:double-strand break repair via homologous recombination"/>
    <property type="evidence" value="ECO:0007669"/>
    <property type="project" value="InterPro"/>
</dbReference>
<dbReference type="GO" id="GO:0042148">
    <property type="term" value="P:DNA strand invasion"/>
    <property type="evidence" value="ECO:0007669"/>
    <property type="project" value="TreeGrafter"/>
</dbReference>
<keyword evidence="2" id="KW-1185">Reference proteome</keyword>